<dbReference type="EMBL" id="CP053085">
    <property type="protein sequence ID" value="QJR36919.1"/>
    <property type="molecule type" value="Genomic_DNA"/>
</dbReference>
<protein>
    <submittedName>
        <fullName evidence="1">Type VI secretion system baseplate subunit TssK</fullName>
    </submittedName>
</protein>
<evidence type="ECO:0000313" key="1">
    <source>
        <dbReference type="EMBL" id="QJR36919.1"/>
    </source>
</evidence>
<reference evidence="1 2" key="1">
    <citation type="submission" date="2020-05" db="EMBL/GenBank/DDBJ databases">
        <title>Complete genome sequence of Gemmatimonas greenlandica TET16.</title>
        <authorList>
            <person name="Zeng Y."/>
        </authorList>
    </citation>
    <scope>NUCLEOTIDE SEQUENCE [LARGE SCALE GENOMIC DNA]</scope>
    <source>
        <strain evidence="1 2">TET16</strain>
    </source>
</reference>
<accession>A0A6M4IT83</accession>
<evidence type="ECO:0000313" key="2">
    <source>
        <dbReference type="Proteomes" id="UP000500938"/>
    </source>
</evidence>
<keyword evidence="2" id="KW-1185">Reference proteome</keyword>
<dbReference type="InterPro" id="IPR010263">
    <property type="entry name" value="T6SS_TssK"/>
</dbReference>
<dbReference type="KEGG" id="ggr:HKW67_16055"/>
<dbReference type="RefSeq" id="WP_171226352.1">
    <property type="nucleotide sequence ID" value="NZ_CP053085.1"/>
</dbReference>
<sequence length="471" mass="51387">MRLTSPPSRRVVWEDGMHIAPQHFQAQRRYQEDQSSRTLDLLFPFAYGLSAVALDADALQNGTLALVHARGVLPDGTVFHTPDADPSPPPSALAERFSPTRDAHVVYLALPRWRTDAANVDHLDEEAGARQPFDANATPLRFQAVEEMVIDESTGADPLRVRFAARNLRLLLDDERTDEFVSMPIGRVRRDGRGQFQVDGDFIPPVLQLAACDALLELTRRTVSLLEAKGSALSATMSSAPSGASGGAAAYVGNELATRWLLHAVRSADAPLRHLLLTRRAHPERLFLELSRLAGALSTFAMGGQFRDLPIYDHDHLTDVFAALELQLRAHLDVVISARAIVVPLAASTDVLHVATLSDARCFEPGTRWFLGVRADVGRAELVDRVQRLTKTCASKFVLELVRRAFNGLTTEHIPTPPAGLAPKPDLTYFELTLAGPCALSITESREIGVYVPDALPGAYLEVAILLPSSS</sequence>
<dbReference type="Proteomes" id="UP000500938">
    <property type="component" value="Chromosome"/>
</dbReference>
<gene>
    <name evidence="1" type="primary">tssK</name>
    <name evidence="1" type="ORF">HKW67_16055</name>
</gene>
<organism evidence="1 2">
    <name type="scientific">Gemmatimonas groenlandica</name>
    <dbReference type="NCBI Taxonomy" id="2732249"/>
    <lineage>
        <taxon>Bacteria</taxon>
        <taxon>Pseudomonadati</taxon>
        <taxon>Gemmatimonadota</taxon>
        <taxon>Gemmatimonadia</taxon>
        <taxon>Gemmatimonadales</taxon>
        <taxon>Gemmatimonadaceae</taxon>
        <taxon>Gemmatimonas</taxon>
    </lineage>
</organism>
<dbReference type="PANTHER" id="PTHR35566">
    <property type="entry name" value="BLR3599 PROTEIN"/>
    <property type="match status" value="1"/>
</dbReference>
<name>A0A6M4IT83_9BACT</name>
<dbReference type="Pfam" id="PF05936">
    <property type="entry name" value="T6SS_VasE"/>
    <property type="match status" value="1"/>
</dbReference>
<dbReference type="NCBIfam" id="TIGR03353">
    <property type="entry name" value="VI_chp_4"/>
    <property type="match status" value="1"/>
</dbReference>
<dbReference type="PANTHER" id="PTHR35566:SF1">
    <property type="entry name" value="TYPE VI SECRETION SYSTEM BASEPLATE COMPONENT TSSK1"/>
    <property type="match status" value="1"/>
</dbReference>
<dbReference type="AlphaFoldDB" id="A0A6M4IT83"/>
<proteinExistence type="predicted"/>